<dbReference type="AlphaFoldDB" id="A0A317XXK2"/>
<accession>A0A317XXK2</accession>
<evidence type="ECO:0000259" key="2">
    <source>
        <dbReference type="Pfam" id="PF01261"/>
    </source>
</evidence>
<dbReference type="InParanoid" id="A0A317XXK2"/>
<dbReference type="InterPro" id="IPR050312">
    <property type="entry name" value="IolE/XylAMocC-like"/>
</dbReference>
<dbReference type="GO" id="GO:0016853">
    <property type="term" value="F:isomerase activity"/>
    <property type="evidence" value="ECO:0007669"/>
    <property type="project" value="UniProtKB-KW"/>
</dbReference>
<keyword evidence="4" id="KW-1185">Reference proteome</keyword>
<dbReference type="STRING" id="1882483.A0A317XXK2"/>
<dbReference type="Pfam" id="PF01261">
    <property type="entry name" value="AP_endonuc_2"/>
    <property type="match status" value="1"/>
</dbReference>
<dbReference type="Proteomes" id="UP000246740">
    <property type="component" value="Unassembled WGS sequence"/>
</dbReference>
<dbReference type="InterPro" id="IPR013022">
    <property type="entry name" value="Xyl_isomerase-like_TIM-brl"/>
</dbReference>
<dbReference type="SUPFAM" id="SSF51658">
    <property type="entry name" value="Xylose isomerase-like"/>
    <property type="match status" value="2"/>
</dbReference>
<protein>
    <submittedName>
        <fullName evidence="3">Xylose isomerase-like protein</fullName>
    </submittedName>
</protein>
<evidence type="ECO:0000256" key="1">
    <source>
        <dbReference type="SAM" id="MobiDB-lite"/>
    </source>
</evidence>
<sequence length="457" mass="50641">MTRYPARKYPYSIFTHSVGANVAGHSLLAKLRAVADAGFDGIELFQDDLDAFAQSEEFRQIQQQNDLLVVHQQQLLSLTPPESPMNFSRRMSGSSELSDSSSSTSASTSAQESNAKGKFQPFANEDDLLVRDARGELVIGLDGLPMTYNAFGACTATTYRQEMAAALYLSSYCETLGLRIYSLQPLRDFEGWADEKDQELALKRARSRFDIMRALGADLLLICSNNQKSPATTGDLSKIGRDLAALGQYAEAFGPIMALTGREEGYPIRSSVPIRIGFEALSWGAHVDVWSRAWDAVRLADRHNVGLILDSFNTLGREYADPCSPTGIQTAPETYTNLMASLDQLTQVPADKIFFLQIGDARKMEQPLEPSPNEHEPRPARMIWSRGNRLFPCEFDRGAFLPVKEFVYHAVVAAGYQGPWSIEVFNSSLNEENDAVPSTHARRARTGLDRLVEQVHA</sequence>
<reference evidence="3 4" key="1">
    <citation type="journal article" date="2018" name="Mol. Biol. Evol.">
        <title>Broad Genomic Sampling Reveals a Smut Pathogenic Ancestry of the Fungal Clade Ustilaginomycotina.</title>
        <authorList>
            <person name="Kijpornyongpan T."/>
            <person name="Mondo S.J."/>
            <person name="Barry K."/>
            <person name="Sandor L."/>
            <person name="Lee J."/>
            <person name="Lipzen A."/>
            <person name="Pangilinan J."/>
            <person name="LaButti K."/>
            <person name="Hainaut M."/>
            <person name="Henrissat B."/>
            <person name="Grigoriev I.V."/>
            <person name="Spatafora J.W."/>
            <person name="Aime M.C."/>
        </authorList>
    </citation>
    <scope>NUCLEOTIDE SEQUENCE [LARGE SCALE GENOMIC DNA]</scope>
    <source>
        <strain evidence="3 4">MCA 3645</strain>
    </source>
</reference>
<dbReference type="InterPro" id="IPR036237">
    <property type="entry name" value="Xyl_isomerase-like_sf"/>
</dbReference>
<gene>
    <name evidence="3" type="ORF">BCV70DRAFT_9802</name>
</gene>
<dbReference type="PANTHER" id="PTHR12110:SF21">
    <property type="entry name" value="XYLOSE ISOMERASE-LIKE TIM BARREL DOMAIN-CONTAINING PROTEIN"/>
    <property type="match status" value="1"/>
</dbReference>
<feature type="domain" description="Xylose isomerase-like TIM barrel" evidence="2">
    <location>
        <begin position="166"/>
        <end position="434"/>
    </location>
</feature>
<keyword evidence="3" id="KW-0413">Isomerase</keyword>
<dbReference type="PANTHER" id="PTHR12110">
    <property type="entry name" value="HYDROXYPYRUVATE ISOMERASE"/>
    <property type="match status" value="1"/>
</dbReference>
<evidence type="ECO:0000313" key="4">
    <source>
        <dbReference type="Proteomes" id="UP000246740"/>
    </source>
</evidence>
<feature type="region of interest" description="Disordered" evidence="1">
    <location>
        <begin position="79"/>
        <end position="117"/>
    </location>
</feature>
<feature type="compositionally biased region" description="Low complexity" evidence="1">
    <location>
        <begin position="88"/>
        <end position="113"/>
    </location>
</feature>
<evidence type="ECO:0000313" key="3">
    <source>
        <dbReference type="EMBL" id="PWZ03017.1"/>
    </source>
</evidence>
<dbReference type="EMBL" id="KZ819188">
    <property type="protein sequence ID" value="PWZ03017.1"/>
    <property type="molecule type" value="Genomic_DNA"/>
</dbReference>
<dbReference type="Gene3D" id="3.20.20.150">
    <property type="entry name" value="Divalent-metal-dependent TIM barrel enzymes"/>
    <property type="match status" value="2"/>
</dbReference>
<dbReference type="OrthoDB" id="5360893at2759"/>
<proteinExistence type="predicted"/>
<name>A0A317XXK2_9BASI</name>
<organism evidence="3 4">
    <name type="scientific">Testicularia cyperi</name>
    <dbReference type="NCBI Taxonomy" id="1882483"/>
    <lineage>
        <taxon>Eukaryota</taxon>
        <taxon>Fungi</taxon>
        <taxon>Dikarya</taxon>
        <taxon>Basidiomycota</taxon>
        <taxon>Ustilaginomycotina</taxon>
        <taxon>Ustilaginomycetes</taxon>
        <taxon>Ustilaginales</taxon>
        <taxon>Anthracoideaceae</taxon>
        <taxon>Testicularia</taxon>
    </lineage>
</organism>